<evidence type="ECO:0000313" key="2">
    <source>
        <dbReference type="Proteomes" id="UP000316621"/>
    </source>
</evidence>
<dbReference type="EMBL" id="CM010725">
    <property type="protein sequence ID" value="RZC84429.1"/>
    <property type="molecule type" value="Genomic_DNA"/>
</dbReference>
<organism evidence="1 2">
    <name type="scientific">Papaver somniferum</name>
    <name type="common">Opium poppy</name>
    <dbReference type="NCBI Taxonomy" id="3469"/>
    <lineage>
        <taxon>Eukaryota</taxon>
        <taxon>Viridiplantae</taxon>
        <taxon>Streptophyta</taxon>
        <taxon>Embryophyta</taxon>
        <taxon>Tracheophyta</taxon>
        <taxon>Spermatophyta</taxon>
        <taxon>Magnoliopsida</taxon>
        <taxon>Ranunculales</taxon>
        <taxon>Papaveraceae</taxon>
        <taxon>Papaveroideae</taxon>
        <taxon>Papaver</taxon>
    </lineage>
</organism>
<gene>
    <name evidence="1" type="ORF">C5167_047208</name>
</gene>
<evidence type="ECO:0008006" key="3">
    <source>
        <dbReference type="Google" id="ProtNLM"/>
    </source>
</evidence>
<name>A0A4Y7LJT4_PAPSO</name>
<keyword evidence="2" id="KW-1185">Reference proteome</keyword>
<dbReference type="AlphaFoldDB" id="A0A4Y7LJT4"/>
<dbReference type="Gramene" id="RZC84429">
    <property type="protein sequence ID" value="RZC84429"/>
    <property type="gene ID" value="C5167_047208"/>
</dbReference>
<dbReference type="Proteomes" id="UP000316621">
    <property type="component" value="Chromosome 11"/>
</dbReference>
<protein>
    <recommendedName>
        <fullName evidence="3">Yippee domain-containing protein</fullName>
    </recommendedName>
</protein>
<feature type="non-terminal residue" evidence="1">
    <location>
        <position position="1"/>
    </location>
</feature>
<reference evidence="1 2" key="1">
    <citation type="journal article" date="2018" name="Science">
        <title>The opium poppy genome and morphinan production.</title>
        <authorList>
            <person name="Guo L."/>
            <person name="Winzer T."/>
            <person name="Yang X."/>
            <person name="Li Y."/>
            <person name="Ning Z."/>
            <person name="He Z."/>
            <person name="Teodor R."/>
            <person name="Lu Y."/>
            <person name="Bowser T.A."/>
            <person name="Graham I.A."/>
            <person name="Ye K."/>
        </authorList>
    </citation>
    <scope>NUCLEOTIDE SEQUENCE [LARGE SCALE GENOMIC DNA]</scope>
    <source>
        <strain evidence="2">cv. HN1</strain>
        <tissue evidence="1">Leaves</tissue>
    </source>
</reference>
<dbReference type="STRING" id="3469.A0A4Y7LJT4"/>
<evidence type="ECO:0000313" key="1">
    <source>
        <dbReference type="EMBL" id="RZC84429.1"/>
    </source>
</evidence>
<proteinExistence type="predicted"/>
<sequence>ECDLDPTAGTSWHSVAAKDLEFLLGTASGNLDMVHLGNPSPAEKRIAAHVLSAITPCVQLSATLASLIKLVSRTNKRPCLFNMWIGRYSDELEASALQIEELLNWLSNSLSNEKRRVPRDVYYQAFAQITLSPAQEKSIFGLPPRAGNTHFLVSHADLRSACNDIAVFDKREGDKWSLAILAIQTAVGYEYDSLCKVLDQPFLVRENGTYTFVLKGLMKSAPPGDSIESNLSWLIICTLASVVLPSQVPMSLPGCFTFDSNAPPNDGGAGKRKSTREPDPYFLRCRHCGCRIVARNLAVEFGLLYGLLDVPQRRLRFALEIQHDRNVIRFDSLCVSCNTILGFAYLSVIHRWQFHFLFREMVY</sequence>
<dbReference type="Gene3D" id="1.20.910.10">
    <property type="entry name" value="Heme oxygenase-like"/>
    <property type="match status" value="1"/>
</dbReference>
<accession>A0A4Y7LJT4</accession>
<dbReference type="InterPro" id="IPR016084">
    <property type="entry name" value="Haem_Oase-like_multi-hlx"/>
</dbReference>